<dbReference type="Gene3D" id="3.40.50.880">
    <property type="match status" value="1"/>
</dbReference>
<name>A0A8I3A9D2_9AGAM</name>
<sequence length="251" mass="27803">MSRSFLCAGNRVDVERPNTWSRSTCPDTARMRLVSSPSRVAPAVSQSHTCLGLCGAHRLTYAQSAAGLRDPRNHRLCLQGRIRCMSENAKPPPAAGTCRAPRTASKGCTYGDMSWTCVPIACTGRRTVSLRVLHRDQTPRKDRYVMIRRGASANDQFPWVIKLLAYIRRVVADRHSLKICGKSITFPHPRRSLTQPGVCFGHQVIRKVLGSPVEKGKWEISVTTIHLTSIGRALFHTDKLVGSCSPCNAER</sequence>
<dbReference type="AlphaFoldDB" id="A0A8I3A9D2"/>
<evidence type="ECO:0000313" key="1">
    <source>
        <dbReference type="EMBL" id="KAG6376733.1"/>
    </source>
</evidence>
<reference evidence="1" key="1">
    <citation type="submission" date="2021-03" db="EMBL/GenBank/DDBJ databases">
        <title>Evolutionary innovations through gain and loss of genes in the ectomycorrhizal Boletales.</title>
        <authorList>
            <person name="Wu G."/>
            <person name="Miyauchi S."/>
            <person name="Morin E."/>
            <person name="Yang Z.-L."/>
            <person name="Xu J."/>
            <person name="Martin F.M."/>
        </authorList>
    </citation>
    <scope>NUCLEOTIDE SEQUENCE</scope>
    <source>
        <strain evidence="1">BR01</strain>
    </source>
</reference>
<dbReference type="InterPro" id="IPR029062">
    <property type="entry name" value="Class_I_gatase-like"/>
</dbReference>
<comment type="caution">
    <text evidence="1">The sequence shown here is derived from an EMBL/GenBank/DDBJ whole genome shotgun (WGS) entry which is preliminary data.</text>
</comment>
<protein>
    <submittedName>
        <fullName evidence="1">Uncharacterized protein</fullName>
    </submittedName>
</protein>
<dbReference type="Proteomes" id="UP000683000">
    <property type="component" value="Unassembled WGS sequence"/>
</dbReference>
<dbReference type="OrthoDB" id="92161at2759"/>
<gene>
    <name evidence="1" type="ORF">JVT61DRAFT_1751</name>
</gene>
<keyword evidence="2" id="KW-1185">Reference proteome</keyword>
<proteinExistence type="predicted"/>
<organism evidence="1 2">
    <name type="scientific">Boletus reticuloceps</name>
    <dbReference type="NCBI Taxonomy" id="495285"/>
    <lineage>
        <taxon>Eukaryota</taxon>
        <taxon>Fungi</taxon>
        <taxon>Dikarya</taxon>
        <taxon>Basidiomycota</taxon>
        <taxon>Agaricomycotina</taxon>
        <taxon>Agaricomycetes</taxon>
        <taxon>Agaricomycetidae</taxon>
        <taxon>Boletales</taxon>
        <taxon>Boletineae</taxon>
        <taxon>Boletaceae</taxon>
        <taxon>Boletoideae</taxon>
        <taxon>Boletus</taxon>
    </lineage>
</organism>
<accession>A0A8I3A9D2</accession>
<evidence type="ECO:0000313" key="2">
    <source>
        <dbReference type="Proteomes" id="UP000683000"/>
    </source>
</evidence>
<dbReference type="EMBL" id="JAGFBS010000011">
    <property type="protein sequence ID" value="KAG6376733.1"/>
    <property type="molecule type" value="Genomic_DNA"/>
</dbReference>